<accession>A0ABT1XM79</accession>
<feature type="compositionally biased region" description="Basic and acidic residues" evidence="1">
    <location>
        <begin position="377"/>
        <end position="401"/>
    </location>
</feature>
<evidence type="ECO:0000256" key="1">
    <source>
        <dbReference type="SAM" id="MobiDB-lite"/>
    </source>
</evidence>
<reference evidence="2 3" key="1">
    <citation type="submission" date="2022-08" db="EMBL/GenBank/DDBJ databases">
        <title>Polyphasic taxonomy analysis of Qipengyuania sp.RS5-5.</title>
        <authorList>
            <person name="Xamxidin M."/>
            <person name="Wu M."/>
        </authorList>
    </citation>
    <scope>NUCLEOTIDE SEQUENCE [LARGE SCALE GENOMIC DNA]</scope>
    <source>
        <strain evidence="2 3">RS5-5</strain>
    </source>
</reference>
<keyword evidence="3" id="KW-1185">Reference proteome</keyword>
<feature type="region of interest" description="Disordered" evidence="1">
    <location>
        <begin position="330"/>
        <end position="407"/>
    </location>
</feature>
<feature type="compositionally biased region" description="Low complexity" evidence="1">
    <location>
        <begin position="184"/>
        <end position="210"/>
    </location>
</feature>
<dbReference type="Proteomes" id="UP001206067">
    <property type="component" value="Unassembled WGS sequence"/>
</dbReference>
<evidence type="ECO:0000313" key="2">
    <source>
        <dbReference type="EMBL" id="MCR2832783.1"/>
    </source>
</evidence>
<feature type="compositionally biased region" description="Low complexity" evidence="1">
    <location>
        <begin position="46"/>
        <end position="59"/>
    </location>
</feature>
<gene>
    <name evidence="2" type="ORF">NSO95_02390</name>
</gene>
<dbReference type="EMBL" id="JANKHH010000001">
    <property type="protein sequence ID" value="MCR2832783.1"/>
    <property type="molecule type" value="Genomic_DNA"/>
</dbReference>
<feature type="compositionally biased region" description="Polar residues" evidence="1">
    <location>
        <begin position="358"/>
        <end position="374"/>
    </location>
</feature>
<feature type="compositionally biased region" description="Polar residues" evidence="1">
    <location>
        <begin position="235"/>
        <end position="246"/>
    </location>
</feature>
<feature type="region of interest" description="Disordered" evidence="1">
    <location>
        <begin position="156"/>
        <end position="269"/>
    </location>
</feature>
<name>A0ABT1XM79_9SPHN</name>
<dbReference type="RefSeq" id="WP_257594539.1">
    <property type="nucleotide sequence ID" value="NZ_JANKHH010000001.1"/>
</dbReference>
<evidence type="ECO:0000313" key="3">
    <source>
        <dbReference type="Proteomes" id="UP001206067"/>
    </source>
</evidence>
<feature type="region of interest" description="Disordered" evidence="1">
    <location>
        <begin position="46"/>
        <end position="137"/>
    </location>
</feature>
<proteinExistence type="predicted"/>
<protein>
    <recommendedName>
        <fullName evidence="4">Flagellar hook-length control protein FliK</fullName>
    </recommendedName>
</protein>
<feature type="compositionally biased region" description="Low complexity" evidence="1">
    <location>
        <begin position="106"/>
        <end position="124"/>
    </location>
</feature>
<evidence type="ECO:0008006" key="4">
    <source>
        <dbReference type="Google" id="ProtNLM"/>
    </source>
</evidence>
<comment type="caution">
    <text evidence="2">The sequence shown here is derived from an EMBL/GenBank/DDBJ whole genome shotgun (WGS) entry which is preliminary data.</text>
</comment>
<organism evidence="2 3">
    <name type="scientific">Parerythrobacter lacustris</name>
    <dbReference type="NCBI Taxonomy" id="2969984"/>
    <lineage>
        <taxon>Bacteria</taxon>
        <taxon>Pseudomonadati</taxon>
        <taxon>Pseudomonadota</taxon>
        <taxon>Alphaproteobacteria</taxon>
        <taxon>Sphingomonadales</taxon>
        <taxon>Erythrobacteraceae</taxon>
        <taxon>Parerythrobacter</taxon>
    </lineage>
</organism>
<sequence>MSPISTSPAISGLPLAPSGATAALAVSDALPNLFSLALGGTAAGEAGAESLTGTTGEGNEPPPGGKLLPVTSGNGLPPMSAGPIAPNNAKASAPVDAGTIDRHGAGDSTGDASAGSVSADAAVDQGSPPPEPPATTAPVSVLPVLLADLAGASLPAGQTPADPAAAIVPGTMASGDPGQSPTDEASSVAVSAASLPKAVPAAVAPSSPEPEATDDATVQPKDPRQAPTLPAAASAGTTAVSIQPIASTPPPGPAAPQAGPVPGDPPAVPRHEFAQLVEKLAEAREWARPGRAEMQLAHREFGPVSMQFEINGQALKVALSSPHSGFVAAAQAAMADGPRSDSGGPRQDSAAPFHHPGSGQSPTTDAQTQRQQGQAPYRRERPEGEPLSRHDNQESAPRRTDAGGLFA</sequence>